<name>A0A4Y3KCV2_CELUD</name>
<evidence type="ECO:0000313" key="2">
    <source>
        <dbReference type="Proteomes" id="UP000315842"/>
    </source>
</evidence>
<sequence>MTGWGDTARHRAARCGTVRIRVGPAWTVARVGGGVHAGGMVTISCSCGAVTTSRRNPLRGLPLEERMETVRTAYSAHDGFLTLEVDCSWHPGAHDEDDEPGTGCVVLVDMDALDACEGLPDDERRGLTALLGISHVRGRVLPAPVEVGSVRFRVSPSFGFDSEVTYVVHDGPTTLLELTCPFGGRDELRSLVELYRAHGPAAVVQVDGLAPRIGLAAAVAGVTRARTPSVA</sequence>
<organism evidence="1 2">
    <name type="scientific">Cellulomonas uda</name>
    <dbReference type="NCBI Taxonomy" id="1714"/>
    <lineage>
        <taxon>Bacteria</taxon>
        <taxon>Bacillati</taxon>
        <taxon>Actinomycetota</taxon>
        <taxon>Actinomycetes</taxon>
        <taxon>Micrococcales</taxon>
        <taxon>Cellulomonadaceae</taxon>
        <taxon>Cellulomonas</taxon>
    </lineage>
</organism>
<reference evidence="1 2" key="1">
    <citation type="submission" date="2019-06" db="EMBL/GenBank/DDBJ databases">
        <title>Whole genome shotgun sequence of Cellulomonas uda NBRC 3747.</title>
        <authorList>
            <person name="Hosoyama A."/>
            <person name="Uohara A."/>
            <person name="Ohji S."/>
            <person name="Ichikawa N."/>
        </authorList>
    </citation>
    <scope>NUCLEOTIDE SEQUENCE [LARGE SCALE GENOMIC DNA]</scope>
    <source>
        <strain evidence="1 2">NBRC 3747</strain>
    </source>
</reference>
<keyword evidence="2" id="KW-1185">Reference proteome</keyword>
<dbReference type="EMBL" id="BJLP01000055">
    <property type="protein sequence ID" value="GEA82299.1"/>
    <property type="molecule type" value="Genomic_DNA"/>
</dbReference>
<evidence type="ECO:0000313" key="1">
    <source>
        <dbReference type="EMBL" id="GEA82299.1"/>
    </source>
</evidence>
<proteinExistence type="predicted"/>
<dbReference type="AlphaFoldDB" id="A0A4Y3KCV2"/>
<accession>A0A4Y3KCV2</accession>
<gene>
    <name evidence="1" type="ORF">CUD01_27430</name>
</gene>
<protein>
    <submittedName>
        <fullName evidence="1">Uncharacterized protein</fullName>
    </submittedName>
</protein>
<comment type="caution">
    <text evidence="1">The sequence shown here is derived from an EMBL/GenBank/DDBJ whole genome shotgun (WGS) entry which is preliminary data.</text>
</comment>
<dbReference type="Proteomes" id="UP000315842">
    <property type="component" value="Unassembled WGS sequence"/>
</dbReference>